<proteinExistence type="predicted"/>
<dbReference type="STRING" id="1656094.BFC18_00440"/>
<evidence type="ECO:0000256" key="1">
    <source>
        <dbReference type="SAM" id="Phobius"/>
    </source>
</evidence>
<protein>
    <submittedName>
        <fullName evidence="2">Uncharacterized protein</fullName>
    </submittedName>
</protein>
<dbReference type="RefSeq" id="WP_070126357.1">
    <property type="nucleotide sequence ID" value="NZ_MDHN01000034.1"/>
</dbReference>
<evidence type="ECO:0000313" key="3">
    <source>
        <dbReference type="Proteomes" id="UP000175691"/>
    </source>
</evidence>
<dbReference type="Proteomes" id="UP000175691">
    <property type="component" value="Unassembled WGS sequence"/>
</dbReference>
<feature type="transmembrane region" description="Helical" evidence="1">
    <location>
        <begin position="62"/>
        <end position="82"/>
    </location>
</feature>
<dbReference type="AlphaFoldDB" id="A0A1E7Z8Q0"/>
<feature type="transmembrane region" description="Helical" evidence="1">
    <location>
        <begin position="529"/>
        <end position="550"/>
    </location>
</feature>
<dbReference type="EMBL" id="MDHN01000034">
    <property type="protein sequence ID" value="OFC69908.1"/>
    <property type="molecule type" value="Genomic_DNA"/>
</dbReference>
<feature type="transmembrane region" description="Helical" evidence="1">
    <location>
        <begin position="6"/>
        <end position="25"/>
    </location>
</feature>
<name>A0A1E7Z8Q0_9ALTE</name>
<gene>
    <name evidence="2" type="ORF">BFC18_00440</name>
</gene>
<dbReference type="OrthoDB" id="70989at72275"/>
<keyword evidence="1" id="KW-0472">Membrane</keyword>
<evidence type="ECO:0000313" key="2">
    <source>
        <dbReference type="EMBL" id="OFC69908.1"/>
    </source>
</evidence>
<sequence length="556" mass="60347">MSFVNFPFWLVVTGAFSLIALLYALQHLKAQPVVLRVASVQLWQEALQHASANKFWQRFRHWLGFLLAVLIALLLWLAISGIRFTDSTKPLHVFYLDTSVAMQAGDNMTDAKAELVARLPSSSSANRELWIGDAVPAKILSADSSNAVLTASLSTIQASSHLPAFSEWLERVPTLYAGQPVVVHYFGSALGNITAPDGIALQNDFISAAISANAGITAIGQQRFMTDNEQVSRVTFTLLSSVEQQFQPDDITVLLNDSPVDAARIIALQDNQFAISGIPLTDQPQRLTVSLNEADSFSVDSFLADSFLPDNSATLMLPAKSQIFVALQDGLPDWVTRFVDANPQLTVDPERASVSICINRDDTCPASGATLYADDSSNAVTFYTPISEEQSSLQKIWQAYDWSDPAYNMPSMQVLNAETKSVSMPLSYLGQLVEKQQADPLLLLSMAINWLTDLPVAPAYLAVGEAAPVLPGDALTQSNAINPFPLTISQFKEGDAVAMASLQSPVISRQVASARDTSGSVEADTGSDVPWLTIIILTALGLLIVEWLMIQRGRWA</sequence>
<keyword evidence="1" id="KW-1133">Transmembrane helix</keyword>
<accession>A0A1E7Z8Q0</accession>
<comment type="caution">
    <text evidence="2">The sequence shown here is derived from an EMBL/GenBank/DDBJ whole genome shotgun (WGS) entry which is preliminary data.</text>
</comment>
<reference evidence="2 3" key="1">
    <citation type="submission" date="2016-08" db="EMBL/GenBank/DDBJ databases">
        <authorList>
            <person name="Seilhamer J.J."/>
        </authorList>
    </citation>
    <scope>NUCLEOTIDE SEQUENCE [LARGE SCALE GENOMIC DNA]</scope>
    <source>
        <strain evidence="2 3">KCTC 42603</strain>
    </source>
</reference>
<organism evidence="2 3">
    <name type="scientific">Alteromonas confluentis</name>
    <dbReference type="NCBI Taxonomy" id="1656094"/>
    <lineage>
        <taxon>Bacteria</taxon>
        <taxon>Pseudomonadati</taxon>
        <taxon>Pseudomonadota</taxon>
        <taxon>Gammaproteobacteria</taxon>
        <taxon>Alteromonadales</taxon>
        <taxon>Alteromonadaceae</taxon>
        <taxon>Alteromonas/Salinimonas group</taxon>
        <taxon>Alteromonas</taxon>
    </lineage>
</organism>
<keyword evidence="1" id="KW-0812">Transmembrane</keyword>
<keyword evidence="3" id="KW-1185">Reference proteome</keyword>